<name>A0AA39UCF6_9AGAR</name>
<sequence>MSRTKQFITKIFDAKERWPSSPKLADSDPPIEAFNNFVLNVPDPPYAYSASEIPPQHLRAKIGMTMDIVNIS</sequence>
<comment type="caution">
    <text evidence="1">The sequence shown here is derived from an EMBL/GenBank/DDBJ whole genome shotgun (WGS) entry which is preliminary data.</text>
</comment>
<evidence type="ECO:0000313" key="1">
    <source>
        <dbReference type="EMBL" id="KAK0473610.1"/>
    </source>
</evidence>
<dbReference type="EMBL" id="JAUEPR010000032">
    <property type="protein sequence ID" value="KAK0473610.1"/>
    <property type="molecule type" value="Genomic_DNA"/>
</dbReference>
<organism evidence="1 2">
    <name type="scientific">Armillaria novae-zelandiae</name>
    <dbReference type="NCBI Taxonomy" id="153914"/>
    <lineage>
        <taxon>Eukaryota</taxon>
        <taxon>Fungi</taxon>
        <taxon>Dikarya</taxon>
        <taxon>Basidiomycota</taxon>
        <taxon>Agaricomycotina</taxon>
        <taxon>Agaricomycetes</taxon>
        <taxon>Agaricomycetidae</taxon>
        <taxon>Agaricales</taxon>
        <taxon>Marasmiineae</taxon>
        <taxon>Physalacriaceae</taxon>
        <taxon>Armillaria</taxon>
    </lineage>
</organism>
<accession>A0AA39UCF6</accession>
<proteinExistence type="predicted"/>
<gene>
    <name evidence="1" type="ORF">IW261DRAFT_1569682</name>
</gene>
<dbReference type="AlphaFoldDB" id="A0AA39UCF6"/>
<evidence type="ECO:0000313" key="2">
    <source>
        <dbReference type="Proteomes" id="UP001175227"/>
    </source>
</evidence>
<keyword evidence="2" id="KW-1185">Reference proteome</keyword>
<protein>
    <submittedName>
        <fullName evidence="1">Uncharacterized protein</fullName>
    </submittedName>
</protein>
<reference evidence="1" key="1">
    <citation type="submission" date="2023-06" db="EMBL/GenBank/DDBJ databases">
        <authorList>
            <consortium name="Lawrence Berkeley National Laboratory"/>
            <person name="Ahrendt S."/>
            <person name="Sahu N."/>
            <person name="Indic B."/>
            <person name="Wong-Bajracharya J."/>
            <person name="Merenyi Z."/>
            <person name="Ke H.-M."/>
            <person name="Monk M."/>
            <person name="Kocsube S."/>
            <person name="Drula E."/>
            <person name="Lipzen A."/>
            <person name="Balint B."/>
            <person name="Henrissat B."/>
            <person name="Andreopoulos B."/>
            <person name="Martin F.M."/>
            <person name="Harder C.B."/>
            <person name="Rigling D."/>
            <person name="Ford K.L."/>
            <person name="Foster G.D."/>
            <person name="Pangilinan J."/>
            <person name="Papanicolaou A."/>
            <person name="Barry K."/>
            <person name="LaButti K."/>
            <person name="Viragh M."/>
            <person name="Koriabine M."/>
            <person name="Yan M."/>
            <person name="Riley R."/>
            <person name="Champramary S."/>
            <person name="Plett K.L."/>
            <person name="Tsai I.J."/>
            <person name="Slot J."/>
            <person name="Sipos G."/>
            <person name="Plett J."/>
            <person name="Nagy L.G."/>
            <person name="Grigoriev I.V."/>
        </authorList>
    </citation>
    <scope>NUCLEOTIDE SEQUENCE</scope>
    <source>
        <strain evidence="1">ICMP 16352</strain>
    </source>
</reference>
<dbReference type="Proteomes" id="UP001175227">
    <property type="component" value="Unassembled WGS sequence"/>
</dbReference>